<feature type="domain" description="Mannose-6-phosphate isomerase type II C-terminal" evidence="10">
    <location>
        <begin position="364"/>
        <end position="476"/>
    </location>
</feature>
<proteinExistence type="inferred from homology"/>
<dbReference type="CDD" id="cd02509">
    <property type="entry name" value="GDP-M1P_Guanylyltransferase"/>
    <property type="match status" value="1"/>
</dbReference>
<organism evidence="12 13">
    <name type="scientific">Fodinicurvata halophila</name>
    <dbReference type="NCBI Taxonomy" id="1419723"/>
    <lineage>
        <taxon>Bacteria</taxon>
        <taxon>Pseudomonadati</taxon>
        <taxon>Pseudomonadota</taxon>
        <taxon>Alphaproteobacteria</taxon>
        <taxon>Rhodospirillales</taxon>
        <taxon>Rhodovibrionaceae</taxon>
        <taxon>Fodinicurvata</taxon>
    </lineage>
</organism>
<evidence type="ECO:0000256" key="6">
    <source>
        <dbReference type="ARBA" id="ARBA00023134"/>
    </source>
</evidence>
<evidence type="ECO:0000259" key="10">
    <source>
        <dbReference type="Pfam" id="PF01050"/>
    </source>
</evidence>
<evidence type="ECO:0000256" key="7">
    <source>
        <dbReference type="ARBA" id="ARBA00047343"/>
    </source>
</evidence>
<dbReference type="GO" id="GO:0004475">
    <property type="term" value="F:mannose-1-phosphate guanylyltransferase (GTP) activity"/>
    <property type="evidence" value="ECO:0007669"/>
    <property type="project" value="UniProtKB-EC"/>
</dbReference>
<comment type="catalytic activity">
    <reaction evidence="7">
        <text>alpha-D-mannose 1-phosphate + GTP + H(+) = GDP-alpha-D-mannose + diphosphate</text>
        <dbReference type="Rhea" id="RHEA:15229"/>
        <dbReference type="ChEBI" id="CHEBI:15378"/>
        <dbReference type="ChEBI" id="CHEBI:33019"/>
        <dbReference type="ChEBI" id="CHEBI:37565"/>
        <dbReference type="ChEBI" id="CHEBI:57527"/>
        <dbReference type="ChEBI" id="CHEBI:58409"/>
        <dbReference type="EC" id="2.7.7.13"/>
    </reaction>
</comment>
<keyword evidence="5" id="KW-0547">Nucleotide-binding</keyword>
<dbReference type="NCBIfam" id="TIGR01479">
    <property type="entry name" value="GMP_PMI"/>
    <property type="match status" value="1"/>
</dbReference>
<dbReference type="GO" id="GO:0004476">
    <property type="term" value="F:mannose-6-phosphate isomerase activity"/>
    <property type="evidence" value="ECO:0007669"/>
    <property type="project" value="UniProtKB-EC"/>
</dbReference>
<comment type="caution">
    <text evidence="12">The sequence shown here is derived from an EMBL/GenBank/DDBJ whole genome shotgun (WGS) entry which is preliminary data.</text>
</comment>
<feature type="domain" description="Nucleotidyl transferase" evidence="9">
    <location>
        <begin position="12"/>
        <end position="294"/>
    </location>
</feature>
<feature type="domain" description="MannoseP isomerase/GMP-like beta-helix" evidence="11">
    <location>
        <begin position="317"/>
        <end position="356"/>
    </location>
</feature>
<sequence>MTASNNPFPIQPVILSGGAGTRLWPLSREAYPKQLLPLQHETLSLLQQTALRVADPGLFSPPLLMASQEHRFLVAEQMRACEVLPEAILLEPVGRNTAPAIASAALLTAGVSPEKILAILPADHRIDDTTELIRCMKLAAESAANGAIVTFGITPDAPETGYGYIECGPAEAAPRGLFGIASFTEKPDAHRAREYVESERYFWNSGIFVARADSLLEEFDRFCPELLEACRSSLDTAERDLDFQRLGNEAFTRAPAISFDHAVMEHTGKGRVIPCDPGWSDLGSWKSLWQNSPRDEFGNSISGRVQAREVRNSYLHSADKRLLAAIGLENMLVVSTRDSVLVAPMEESGRVGRLVEAMKREGIAEAEHHPVCHRPWGSYETLAESENFKVKRILVKPGGSLSLQYHHHRSEHWVVVSGTASILCDEKRQQLQANESLYIPAGMSHRLANDQQVPLVLIEVQCGSYLGEDDIVRLEDVYGRRAP</sequence>
<evidence type="ECO:0000256" key="5">
    <source>
        <dbReference type="ARBA" id="ARBA00022741"/>
    </source>
</evidence>
<dbReference type="InterPro" id="IPR011051">
    <property type="entry name" value="RmlC_Cupin_sf"/>
</dbReference>
<accession>A0ABV8UL03</accession>
<dbReference type="InterPro" id="IPR006375">
    <property type="entry name" value="Man1P_GuaTrfase/Man6P_Isoase"/>
</dbReference>
<evidence type="ECO:0000256" key="3">
    <source>
        <dbReference type="ARBA" id="ARBA00022679"/>
    </source>
</evidence>
<evidence type="ECO:0000313" key="13">
    <source>
        <dbReference type="Proteomes" id="UP001595799"/>
    </source>
</evidence>
<dbReference type="InterPro" id="IPR029044">
    <property type="entry name" value="Nucleotide-diphossugar_trans"/>
</dbReference>
<dbReference type="InterPro" id="IPR014710">
    <property type="entry name" value="RmlC-like_jellyroll"/>
</dbReference>
<evidence type="ECO:0000256" key="1">
    <source>
        <dbReference type="ARBA" id="ARBA00006115"/>
    </source>
</evidence>
<keyword evidence="4 12" id="KW-0548">Nucleotidyltransferase</keyword>
<dbReference type="PANTHER" id="PTHR46390">
    <property type="entry name" value="MANNOSE-1-PHOSPHATE GUANYLYLTRANSFERASE"/>
    <property type="match status" value="1"/>
</dbReference>
<name>A0ABV8UL03_9PROT</name>
<evidence type="ECO:0000256" key="8">
    <source>
        <dbReference type="RuleBase" id="RU004190"/>
    </source>
</evidence>
<dbReference type="InterPro" id="IPR001538">
    <property type="entry name" value="Man6P_isomerase-2_C"/>
</dbReference>
<dbReference type="Gene3D" id="2.60.120.10">
    <property type="entry name" value="Jelly Rolls"/>
    <property type="match status" value="1"/>
</dbReference>
<dbReference type="CDD" id="cd02213">
    <property type="entry name" value="cupin_PMI_typeII_C"/>
    <property type="match status" value="1"/>
</dbReference>
<evidence type="ECO:0000256" key="2">
    <source>
        <dbReference type="ARBA" id="ARBA00012387"/>
    </source>
</evidence>
<dbReference type="RefSeq" id="WP_382421600.1">
    <property type="nucleotide sequence ID" value="NZ_JBHSCW010000003.1"/>
</dbReference>
<dbReference type="Pfam" id="PF00483">
    <property type="entry name" value="NTP_transferase"/>
    <property type="match status" value="1"/>
</dbReference>
<dbReference type="EC" id="2.7.7.13" evidence="2"/>
<keyword evidence="13" id="KW-1185">Reference proteome</keyword>
<evidence type="ECO:0000256" key="4">
    <source>
        <dbReference type="ARBA" id="ARBA00022695"/>
    </source>
</evidence>
<dbReference type="Gene3D" id="3.90.550.10">
    <property type="entry name" value="Spore Coat Polysaccharide Biosynthesis Protein SpsA, Chain A"/>
    <property type="match status" value="1"/>
</dbReference>
<dbReference type="Pfam" id="PF01050">
    <property type="entry name" value="MannoseP_isomer"/>
    <property type="match status" value="1"/>
</dbReference>
<evidence type="ECO:0000313" key="12">
    <source>
        <dbReference type="EMBL" id="MFC4351265.1"/>
    </source>
</evidence>
<dbReference type="InterPro" id="IPR005835">
    <property type="entry name" value="NTP_transferase_dom"/>
</dbReference>
<keyword evidence="6" id="KW-0342">GTP-binding</keyword>
<dbReference type="EMBL" id="JBHSCW010000003">
    <property type="protein sequence ID" value="MFC4351265.1"/>
    <property type="molecule type" value="Genomic_DNA"/>
</dbReference>
<dbReference type="SUPFAM" id="SSF53448">
    <property type="entry name" value="Nucleotide-diphospho-sugar transferases"/>
    <property type="match status" value="1"/>
</dbReference>
<reference evidence="13" key="1">
    <citation type="journal article" date="2019" name="Int. J. Syst. Evol. Microbiol.">
        <title>The Global Catalogue of Microorganisms (GCM) 10K type strain sequencing project: providing services to taxonomists for standard genome sequencing and annotation.</title>
        <authorList>
            <consortium name="The Broad Institute Genomics Platform"/>
            <consortium name="The Broad Institute Genome Sequencing Center for Infectious Disease"/>
            <person name="Wu L."/>
            <person name="Ma J."/>
        </authorList>
    </citation>
    <scope>NUCLEOTIDE SEQUENCE [LARGE SCALE GENOMIC DNA]</scope>
    <source>
        <strain evidence="13">CECT 8472</strain>
    </source>
</reference>
<dbReference type="PANTHER" id="PTHR46390:SF1">
    <property type="entry name" value="MANNOSE-1-PHOSPHATE GUANYLYLTRANSFERASE"/>
    <property type="match status" value="1"/>
</dbReference>
<dbReference type="Pfam" id="PF22640">
    <property type="entry name" value="ManC_GMP_beta-helix"/>
    <property type="match status" value="1"/>
</dbReference>
<dbReference type="SUPFAM" id="SSF51182">
    <property type="entry name" value="RmlC-like cupins"/>
    <property type="match status" value="1"/>
</dbReference>
<keyword evidence="12" id="KW-0413">Isomerase</keyword>
<gene>
    <name evidence="12" type="ORF">ACFOW6_06890</name>
</gene>
<keyword evidence="3 12" id="KW-0808">Transferase</keyword>
<evidence type="ECO:0000259" key="9">
    <source>
        <dbReference type="Pfam" id="PF00483"/>
    </source>
</evidence>
<comment type="similarity">
    <text evidence="1 8">Belongs to the mannose-6-phosphate isomerase type 2 family.</text>
</comment>
<dbReference type="InterPro" id="IPR051161">
    <property type="entry name" value="Mannose-6P_isomerase_type2"/>
</dbReference>
<dbReference type="Proteomes" id="UP001595799">
    <property type="component" value="Unassembled WGS sequence"/>
</dbReference>
<evidence type="ECO:0000259" key="11">
    <source>
        <dbReference type="Pfam" id="PF22640"/>
    </source>
</evidence>
<protein>
    <recommendedName>
        <fullName evidence="2">mannose-1-phosphate guanylyltransferase</fullName>
        <ecNumber evidence="2">2.7.7.13</ecNumber>
    </recommendedName>
</protein>
<dbReference type="InterPro" id="IPR049577">
    <property type="entry name" value="GMPP_N"/>
</dbReference>
<dbReference type="InterPro" id="IPR054566">
    <property type="entry name" value="ManC/GMP-like_b-helix"/>
</dbReference>